<feature type="region of interest" description="Disordered" evidence="1">
    <location>
        <begin position="84"/>
        <end position="105"/>
    </location>
</feature>
<evidence type="ECO:0000256" key="1">
    <source>
        <dbReference type="SAM" id="MobiDB-lite"/>
    </source>
</evidence>
<sequence>MDEMQNDMAQKLDILQDSISRLANLNTVQEKENSPSQPYQNSMSIHEVEAQEGESSMVKEVAEVITLRSGKEVDLPTCKLEHKVESETEKEKREEIKGKKKGKSIEKDDYDVNVQREPLRIVIKEELMKKYMPPSFPQGKIIQTQWPPFRSCEPPKHEILHFAGKLHLEEDFAAAKPFLAHECHFAAHEHPFRSCETHCEVVKPDFAPKVPFRRVFRNCEADFGTRVPFRSTVTLISQLRNGCEVPKREKSQFHSRTPISAIVGHISITSRSSNYACNISFESLGSHESTASNGARFGFETEMLWPFEDDCANHERKCRTSIFLLQESSASNGMQFGGEMKKLWSFEDKRAKLSENSQPRRHLEGCLATAKPISGTQVPFAA</sequence>
<comment type="caution">
    <text evidence="2">The sequence shown here is derived from an EMBL/GenBank/DDBJ whole genome shotgun (WGS) entry which is preliminary data.</text>
</comment>
<evidence type="ECO:0000313" key="2">
    <source>
        <dbReference type="EMBL" id="RVX22034.1"/>
    </source>
</evidence>
<dbReference type="EMBL" id="QGNW01000004">
    <property type="protein sequence ID" value="RVX22034.1"/>
    <property type="molecule type" value="Genomic_DNA"/>
</dbReference>
<gene>
    <name evidence="2" type="ORF">CK203_000982</name>
</gene>
<protein>
    <submittedName>
        <fullName evidence="2">Uncharacterized protein</fullName>
    </submittedName>
</protein>
<organism evidence="2 3">
    <name type="scientific">Vitis vinifera</name>
    <name type="common">Grape</name>
    <dbReference type="NCBI Taxonomy" id="29760"/>
    <lineage>
        <taxon>Eukaryota</taxon>
        <taxon>Viridiplantae</taxon>
        <taxon>Streptophyta</taxon>
        <taxon>Embryophyta</taxon>
        <taxon>Tracheophyta</taxon>
        <taxon>Spermatophyta</taxon>
        <taxon>Magnoliopsida</taxon>
        <taxon>eudicotyledons</taxon>
        <taxon>Gunneridae</taxon>
        <taxon>Pentapetalae</taxon>
        <taxon>rosids</taxon>
        <taxon>Vitales</taxon>
        <taxon>Vitaceae</taxon>
        <taxon>Viteae</taxon>
        <taxon>Vitis</taxon>
    </lineage>
</organism>
<name>A0A438KLE9_VITVI</name>
<dbReference type="Proteomes" id="UP000288805">
    <property type="component" value="Unassembled WGS sequence"/>
</dbReference>
<reference evidence="2 3" key="1">
    <citation type="journal article" date="2018" name="PLoS Genet.">
        <title>Population sequencing reveals clonal diversity and ancestral inbreeding in the grapevine cultivar Chardonnay.</title>
        <authorList>
            <person name="Roach M.J."/>
            <person name="Johnson D.L."/>
            <person name="Bohlmann J."/>
            <person name="van Vuuren H.J."/>
            <person name="Jones S.J."/>
            <person name="Pretorius I.S."/>
            <person name="Schmidt S.A."/>
            <person name="Borneman A.R."/>
        </authorList>
    </citation>
    <scope>NUCLEOTIDE SEQUENCE [LARGE SCALE GENOMIC DNA]</scope>
    <source>
        <strain evidence="3">cv. Chardonnay</strain>
        <tissue evidence="2">Leaf</tissue>
    </source>
</reference>
<dbReference type="AlphaFoldDB" id="A0A438KLE9"/>
<accession>A0A438KLE9</accession>
<proteinExistence type="predicted"/>
<evidence type="ECO:0000313" key="3">
    <source>
        <dbReference type="Proteomes" id="UP000288805"/>
    </source>
</evidence>